<organism evidence="2 3">
    <name type="scientific">Sclerotinia nivalis</name>
    <dbReference type="NCBI Taxonomy" id="352851"/>
    <lineage>
        <taxon>Eukaryota</taxon>
        <taxon>Fungi</taxon>
        <taxon>Dikarya</taxon>
        <taxon>Ascomycota</taxon>
        <taxon>Pezizomycotina</taxon>
        <taxon>Leotiomycetes</taxon>
        <taxon>Helotiales</taxon>
        <taxon>Sclerotiniaceae</taxon>
        <taxon>Sclerotinia</taxon>
    </lineage>
</organism>
<name>A0A9X0ASN2_9HELO</name>
<accession>A0A9X0ASN2</accession>
<dbReference type="EMBL" id="JAPEIS010000003">
    <property type="protein sequence ID" value="KAJ8068225.1"/>
    <property type="molecule type" value="Genomic_DNA"/>
</dbReference>
<keyword evidence="3" id="KW-1185">Reference proteome</keyword>
<dbReference type="OrthoDB" id="3552569at2759"/>
<dbReference type="Proteomes" id="UP001152300">
    <property type="component" value="Unassembled WGS sequence"/>
</dbReference>
<evidence type="ECO:0000256" key="1">
    <source>
        <dbReference type="SAM" id="MobiDB-lite"/>
    </source>
</evidence>
<feature type="region of interest" description="Disordered" evidence="1">
    <location>
        <begin position="1"/>
        <end position="60"/>
    </location>
</feature>
<gene>
    <name evidence="2" type="ORF">OCU04_003793</name>
</gene>
<evidence type="ECO:0000313" key="2">
    <source>
        <dbReference type="EMBL" id="KAJ8068225.1"/>
    </source>
</evidence>
<sequence>MPQRNANDSSKSTTKKIPSKVCSSKSRGRVVTSPGTPDDEFRNVSGEGRSSDLEHSQGSTCSGNCGKIGGCGRKEKSASLEF</sequence>
<proteinExistence type="predicted"/>
<evidence type="ECO:0000313" key="3">
    <source>
        <dbReference type="Proteomes" id="UP001152300"/>
    </source>
</evidence>
<reference evidence="2" key="1">
    <citation type="submission" date="2022-11" db="EMBL/GenBank/DDBJ databases">
        <title>Genome Resource of Sclerotinia nivalis Strain SnTB1, a Plant Pathogen Isolated from American Ginseng.</title>
        <authorList>
            <person name="Fan S."/>
        </authorList>
    </citation>
    <scope>NUCLEOTIDE SEQUENCE</scope>
    <source>
        <strain evidence="2">SnTB1</strain>
    </source>
</reference>
<comment type="caution">
    <text evidence="2">The sequence shown here is derived from an EMBL/GenBank/DDBJ whole genome shotgun (WGS) entry which is preliminary data.</text>
</comment>
<dbReference type="AlphaFoldDB" id="A0A9X0ASN2"/>
<protein>
    <submittedName>
        <fullName evidence="2">Uncharacterized protein</fullName>
    </submittedName>
</protein>